<evidence type="ECO:0000256" key="1">
    <source>
        <dbReference type="ARBA" id="ARBA00004123"/>
    </source>
</evidence>
<dbReference type="SUPFAM" id="SSF54171">
    <property type="entry name" value="DNA-binding domain"/>
    <property type="match status" value="2"/>
</dbReference>
<dbReference type="InterPro" id="IPR001739">
    <property type="entry name" value="Methyl_CpG_DNA-bd"/>
</dbReference>
<comment type="subcellular location">
    <subcellularLocation>
        <location evidence="1">Nucleus</location>
    </subcellularLocation>
</comment>
<keyword evidence="3" id="KW-0238">DNA-binding</keyword>
<dbReference type="OrthoDB" id="10072024at2759"/>
<proteinExistence type="predicted"/>
<evidence type="ECO:0000313" key="9">
    <source>
        <dbReference type="Proteomes" id="UP000631114"/>
    </source>
</evidence>
<dbReference type="InterPro" id="IPR038945">
    <property type="entry name" value="MBD13-like"/>
</dbReference>
<keyword evidence="9" id="KW-1185">Reference proteome</keyword>
<dbReference type="GO" id="GO:0003677">
    <property type="term" value="F:DNA binding"/>
    <property type="evidence" value="ECO:0007669"/>
    <property type="project" value="UniProtKB-KW"/>
</dbReference>
<evidence type="ECO:0000256" key="3">
    <source>
        <dbReference type="ARBA" id="ARBA00023125"/>
    </source>
</evidence>
<gene>
    <name evidence="8" type="ORF">IFM89_030219</name>
</gene>
<feature type="domain" description="MBD" evidence="7">
    <location>
        <begin position="71"/>
        <end position="146"/>
    </location>
</feature>
<keyword evidence="2" id="KW-0805">Transcription regulation</keyword>
<dbReference type="InterPro" id="IPR016177">
    <property type="entry name" value="DNA-bd_dom_sf"/>
</dbReference>
<dbReference type="Pfam" id="PF01429">
    <property type="entry name" value="MBD"/>
    <property type="match status" value="2"/>
</dbReference>
<evidence type="ECO:0000256" key="6">
    <source>
        <dbReference type="SAM" id="MobiDB-lite"/>
    </source>
</evidence>
<dbReference type="PANTHER" id="PTHR34067">
    <property type="entry name" value="OS04G0193200 PROTEIN"/>
    <property type="match status" value="1"/>
</dbReference>
<dbReference type="AlphaFoldDB" id="A0A835HQY5"/>
<feature type="domain" description="MBD" evidence="7">
    <location>
        <begin position="1"/>
        <end position="69"/>
    </location>
</feature>
<evidence type="ECO:0000313" key="8">
    <source>
        <dbReference type="EMBL" id="KAF9602613.1"/>
    </source>
</evidence>
<keyword evidence="5" id="KW-0539">Nucleus</keyword>
<dbReference type="PROSITE" id="PS50982">
    <property type="entry name" value="MBD"/>
    <property type="match status" value="2"/>
</dbReference>
<dbReference type="EMBL" id="JADFTS010000006">
    <property type="protein sequence ID" value="KAF9602613.1"/>
    <property type="molecule type" value="Genomic_DNA"/>
</dbReference>
<reference evidence="8 9" key="1">
    <citation type="submission" date="2020-10" db="EMBL/GenBank/DDBJ databases">
        <title>The Coptis chinensis genome and diversification of protoberbering-type alkaloids.</title>
        <authorList>
            <person name="Wang B."/>
            <person name="Shu S."/>
            <person name="Song C."/>
            <person name="Liu Y."/>
        </authorList>
    </citation>
    <scope>NUCLEOTIDE SEQUENCE [LARGE SCALE GENOMIC DNA]</scope>
    <source>
        <strain evidence="8">HL-2020</strain>
        <tissue evidence="8">Leaf</tissue>
    </source>
</reference>
<feature type="region of interest" description="Disordered" evidence="6">
    <location>
        <begin position="183"/>
        <end position="207"/>
    </location>
</feature>
<organism evidence="8 9">
    <name type="scientific">Coptis chinensis</name>
    <dbReference type="NCBI Taxonomy" id="261450"/>
    <lineage>
        <taxon>Eukaryota</taxon>
        <taxon>Viridiplantae</taxon>
        <taxon>Streptophyta</taxon>
        <taxon>Embryophyta</taxon>
        <taxon>Tracheophyta</taxon>
        <taxon>Spermatophyta</taxon>
        <taxon>Magnoliopsida</taxon>
        <taxon>Ranunculales</taxon>
        <taxon>Ranunculaceae</taxon>
        <taxon>Coptidoideae</taxon>
        <taxon>Coptis</taxon>
    </lineage>
</organism>
<evidence type="ECO:0000256" key="2">
    <source>
        <dbReference type="ARBA" id="ARBA00023015"/>
    </source>
</evidence>
<evidence type="ECO:0000256" key="4">
    <source>
        <dbReference type="ARBA" id="ARBA00023163"/>
    </source>
</evidence>
<protein>
    <recommendedName>
        <fullName evidence="7">MBD domain-containing protein</fullName>
    </recommendedName>
</protein>
<name>A0A835HQY5_9MAGN</name>
<sequence length="374" mass="42161">MQPPEWLPPGWKMEVRERKSGSKLNDKYYIHTKTGYKFRSKREVFGFLETAEVAIPKKRVRGRVAHDRAVVVRNNNREEGLPPGWILETKFSGPGSNFRKDKYYIDPSSGYKFRSRLSVYRYLESGEVPKEIAKKRAANNMRLLSTIAKVHEYGVRNHGTVMKELNFPCRTSRRLAGLEPELAPDMGRKNRSRQVVTEEPSPDMGRKNQALQVEAEKPAADMGRKNYALQVESEKPVPDTGRENVVLQVEAEEPASDAGDKNYALRVESGAELGFKPFASKKFGKLLQEAGRSVRIEEPSKLLRKPHEDQGNPEDHFVAARRSKLASKKPKSQTNIPIGKTLADPCLKFDWVAVQSKGGLGLSVLNGKSNFSLK</sequence>
<evidence type="ECO:0000259" key="7">
    <source>
        <dbReference type="PROSITE" id="PS50982"/>
    </source>
</evidence>
<comment type="caution">
    <text evidence="8">The sequence shown here is derived from an EMBL/GenBank/DDBJ whole genome shotgun (WGS) entry which is preliminary data.</text>
</comment>
<dbReference type="Gene3D" id="3.30.890.10">
    <property type="entry name" value="Methyl-cpg-binding Protein 2, Chain A"/>
    <property type="match status" value="2"/>
</dbReference>
<accession>A0A835HQY5</accession>
<keyword evidence="4" id="KW-0804">Transcription</keyword>
<dbReference type="PANTHER" id="PTHR34067:SF20">
    <property type="entry name" value="OS08G0206700 PROTEIN"/>
    <property type="match status" value="1"/>
</dbReference>
<dbReference type="Proteomes" id="UP000631114">
    <property type="component" value="Unassembled WGS sequence"/>
</dbReference>
<dbReference type="GO" id="GO:0005634">
    <property type="term" value="C:nucleus"/>
    <property type="evidence" value="ECO:0007669"/>
    <property type="project" value="UniProtKB-SubCell"/>
</dbReference>
<evidence type="ECO:0000256" key="5">
    <source>
        <dbReference type="ARBA" id="ARBA00023242"/>
    </source>
</evidence>